<evidence type="ECO:0000256" key="3">
    <source>
        <dbReference type="ARBA" id="ARBA00022598"/>
    </source>
</evidence>
<evidence type="ECO:0000256" key="9">
    <source>
        <dbReference type="HAMAP-Rule" id="MF_00252"/>
    </source>
</evidence>
<dbReference type="PANTHER" id="PTHR42918">
    <property type="entry name" value="LYSYL-TRNA SYNTHETASE"/>
    <property type="match status" value="1"/>
</dbReference>
<protein>
    <recommendedName>
        <fullName evidence="9">Lysine--tRNA ligase</fullName>
        <ecNumber evidence="9">6.1.1.6</ecNumber>
    </recommendedName>
    <alternativeName>
        <fullName evidence="9">Lysyl-tRNA synthetase</fullName>
        <shortName evidence="9">LysRS</shortName>
    </alternativeName>
</protein>
<comment type="subcellular location">
    <subcellularLocation>
        <location evidence="9">Cytoplasm</location>
    </subcellularLocation>
</comment>
<evidence type="ECO:0000256" key="2">
    <source>
        <dbReference type="ARBA" id="ARBA00022490"/>
    </source>
</evidence>
<evidence type="ECO:0000256" key="1">
    <source>
        <dbReference type="ARBA" id="ARBA00008226"/>
    </source>
</evidence>
<accession>A0A6S6RQI6</accession>
<dbReference type="InterPro" id="IPR002313">
    <property type="entry name" value="Lys-tRNA-ligase_II"/>
</dbReference>
<dbReference type="PRINTS" id="PR00982">
    <property type="entry name" value="TRNASYNTHLYS"/>
</dbReference>
<dbReference type="Proteomes" id="UP000560980">
    <property type="component" value="Unassembled WGS sequence"/>
</dbReference>
<evidence type="ECO:0000256" key="8">
    <source>
        <dbReference type="ARBA" id="ARBA00048573"/>
    </source>
</evidence>
<dbReference type="NCBIfam" id="TIGR00499">
    <property type="entry name" value="lysS_bact"/>
    <property type="match status" value="1"/>
</dbReference>
<gene>
    <name evidence="9 12" type="primary">lysS</name>
    <name evidence="12" type="ORF">SISI_0075</name>
</gene>
<evidence type="ECO:0000313" key="12">
    <source>
        <dbReference type="EMBL" id="CAA3704635.1"/>
    </source>
</evidence>
<evidence type="ECO:0000256" key="6">
    <source>
        <dbReference type="ARBA" id="ARBA00022840"/>
    </source>
</evidence>
<dbReference type="EMBL" id="CACTJB010000001">
    <property type="protein sequence ID" value="CAA3704635.1"/>
    <property type="molecule type" value="Genomic_DNA"/>
</dbReference>
<proteinExistence type="inferred from homology"/>
<keyword evidence="6 9" id="KW-0067">ATP-binding</keyword>
<dbReference type="GO" id="GO:0000049">
    <property type="term" value="F:tRNA binding"/>
    <property type="evidence" value="ECO:0007669"/>
    <property type="project" value="TreeGrafter"/>
</dbReference>
<dbReference type="AlphaFoldDB" id="A0A6S6RQI6"/>
<keyword evidence="5 9" id="KW-0547">Nucleotide-binding</keyword>
<dbReference type="SUPFAM" id="SSF50249">
    <property type="entry name" value="Nucleic acid-binding proteins"/>
    <property type="match status" value="1"/>
</dbReference>
<evidence type="ECO:0000256" key="5">
    <source>
        <dbReference type="ARBA" id="ARBA00022741"/>
    </source>
</evidence>
<comment type="cofactor">
    <cofactor evidence="9 10">
        <name>Mg(2+)</name>
        <dbReference type="ChEBI" id="CHEBI:18420"/>
    </cofactor>
    <text evidence="9 10">Binds 3 Mg(2+) ions per subunit.</text>
</comment>
<keyword evidence="3 9" id="KW-0436">Ligase</keyword>
<dbReference type="InterPro" id="IPR006195">
    <property type="entry name" value="aa-tRNA-synth_II"/>
</dbReference>
<name>A0A6S6RQI6_9GAMM</name>
<sequence length="497" mass="58079">MIIKNYLIKERVNKLKVLMEKAKKNGTRSAFPNDFRRASISSNLKKQFGKKKKEELVKLKYTTSVAGRIMRKRGPFIVIQDASGHIQLYITKKISSNELHKTIKDWDIGDIIGVIGVINKSKTGELYLIVKEAFILVKNIRPLPNKFHGIKDPEIRYRRRYLDLIMNKEVRKIFKIRTCVISSVRKFLKELDFMEVETPILHSIPGGALAKPFVTYNNSLNIKMYLRIAPELYLKRLVVGGLERIFEINKNFRNEGLSTWHNPEFTMLEFYWAFANYKDLMEITENMIRFVVNETLGTTKIKIGKKINIDFSEPFEILSMRESLIKHGKNFSIINSDLENLENLRFLSKRIGIIVDNYNNYGLLLNKIFELIVERKLIKPTFITEYPIEVSPLARCKDKNPKITERFELFIGGREIANGFSELNDYVEQSKRFKLQMNKKDINDLIYYDNEYIRALEYGMPPSAGQGIGIDRLIMILANKDSIRDVLFFPLMRSRIF</sequence>
<dbReference type="CDD" id="cd00775">
    <property type="entry name" value="LysRS_core"/>
    <property type="match status" value="1"/>
</dbReference>
<evidence type="ECO:0000259" key="11">
    <source>
        <dbReference type="PROSITE" id="PS50862"/>
    </source>
</evidence>
<dbReference type="PANTHER" id="PTHR42918:SF15">
    <property type="entry name" value="LYSINE--TRNA LIGASE, CHLOROPLASTIC_MITOCHONDRIAL"/>
    <property type="match status" value="1"/>
</dbReference>
<comment type="catalytic activity">
    <reaction evidence="8 9 10">
        <text>tRNA(Lys) + L-lysine + ATP = L-lysyl-tRNA(Lys) + AMP + diphosphate</text>
        <dbReference type="Rhea" id="RHEA:20792"/>
        <dbReference type="Rhea" id="RHEA-COMP:9696"/>
        <dbReference type="Rhea" id="RHEA-COMP:9697"/>
        <dbReference type="ChEBI" id="CHEBI:30616"/>
        <dbReference type="ChEBI" id="CHEBI:32551"/>
        <dbReference type="ChEBI" id="CHEBI:33019"/>
        <dbReference type="ChEBI" id="CHEBI:78442"/>
        <dbReference type="ChEBI" id="CHEBI:78529"/>
        <dbReference type="ChEBI" id="CHEBI:456215"/>
        <dbReference type="EC" id="6.1.1.6"/>
    </reaction>
</comment>
<dbReference type="GO" id="GO:0000287">
    <property type="term" value="F:magnesium ion binding"/>
    <property type="evidence" value="ECO:0007669"/>
    <property type="project" value="UniProtKB-UniRule"/>
</dbReference>
<keyword evidence="4 9" id="KW-0479">Metal-binding</keyword>
<keyword evidence="2 9" id="KW-0963">Cytoplasm</keyword>
<dbReference type="EC" id="6.1.1.6" evidence="9"/>
<dbReference type="InterPro" id="IPR045864">
    <property type="entry name" value="aa-tRNA-synth_II/BPL/LPL"/>
</dbReference>
<feature type="binding site" evidence="9">
    <location>
        <position position="415"/>
    </location>
    <ligand>
        <name>Mg(2+)</name>
        <dbReference type="ChEBI" id="CHEBI:18420"/>
        <label>1</label>
    </ligand>
</feature>
<dbReference type="Pfam" id="PF00152">
    <property type="entry name" value="tRNA-synt_2"/>
    <property type="match status" value="1"/>
</dbReference>
<dbReference type="Gene3D" id="2.40.50.140">
    <property type="entry name" value="Nucleic acid-binding proteins"/>
    <property type="match status" value="1"/>
</dbReference>
<dbReference type="NCBIfam" id="NF001756">
    <property type="entry name" value="PRK00484.1"/>
    <property type="match status" value="1"/>
</dbReference>
<dbReference type="GO" id="GO:0005524">
    <property type="term" value="F:ATP binding"/>
    <property type="evidence" value="ECO:0007669"/>
    <property type="project" value="UniProtKB-UniRule"/>
</dbReference>
<keyword evidence="7 9" id="KW-0030">Aminoacyl-tRNA synthetase</keyword>
<comment type="caution">
    <text evidence="12">The sequence shown here is derived from an EMBL/GenBank/DDBJ whole genome shotgun (WGS) entry which is preliminary data.</text>
</comment>
<dbReference type="InterPro" id="IPR004364">
    <property type="entry name" value="Aa-tRNA-synt_II"/>
</dbReference>
<evidence type="ECO:0000313" key="13">
    <source>
        <dbReference type="Proteomes" id="UP000560980"/>
    </source>
</evidence>
<dbReference type="SUPFAM" id="SSF55681">
    <property type="entry name" value="Class II aaRS and biotin synthetases"/>
    <property type="match status" value="1"/>
</dbReference>
<dbReference type="GO" id="GO:0006430">
    <property type="term" value="P:lysyl-tRNA aminoacylation"/>
    <property type="evidence" value="ECO:0007669"/>
    <property type="project" value="UniProtKB-UniRule"/>
</dbReference>
<keyword evidence="9" id="KW-0648">Protein biosynthesis</keyword>
<dbReference type="InterPro" id="IPR004365">
    <property type="entry name" value="NA-bd_OB_tRNA"/>
</dbReference>
<dbReference type="InterPro" id="IPR012340">
    <property type="entry name" value="NA-bd_OB-fold"/>
</dbReference>
<keyword evidence="9 10" id="KW-0460">Magnesium</keyword>
<dbReference type="InterPro" id="IPR044136">
    <property type="entry name" value="Lys-tRNA-ligase_II_N"/>
</dbReference>
<feature type="binding site" evidence="9">
    <location>
        <position position="408"/>
    </location>
    <ligand>
        <name>Mg(2+)</name>
        <dbReference type="ChEBI" id="CHEBI:18420"/>
        <label>1</label>
    </ligand>
</feature>
<organism evidence="12 13">
    <name type="scientific">Candidatus Portiera aleyrodidarum</name>
    <name type="common">primary endosymbiont of Bemisia tabaci</name>
    <dbReference type="NCBI Taxonomy" id="91844"/>
    <lineage>
        <taxon>Bacteria</taxon>
        <taxon>Pseudomonadati</taxon>
        <taxon>Pseudomonadota</taxon>
        <taxon>Gammaproteobacteria</taxon>
        <taxon>Candidatus Johnevansiales</taxon>
        <taxon>Candidatus Johnevansiaceae</taxon>
        <taxon>Candidatus Portiera</taxon>
    </lineage>
</organism>
<feature type="binding site" evidence="9">
    <location>
        <position position="415"/>
    </location>
    <ligand>
        <name>Mg(2+)</name>
        <dbReference type="ChEBI" id="CHEBI:18420"/>
        <label>2</label>
    </ligand>
</feature>
<dbReference type="PROSITE" id="PS50862">
    <property type="entry name" value="AA_TRNA_LIGASE_II"/>
    <property type="match status" value="1"/>
</dbReference>
<dbReference type="RefSeq" id="WP_183042872.1">
    <property type="nucleotide sequence ID" value="NZ_CACTJB010000001.1"/>
</dbReference>
<comment type="similarity">
    <text evidence="1 9">Belongs to the class-II aminoacyl-tRNA synthetase family.</text>
</comment>
<dbReference type="Gene3D" id="3.30.930.10">
    <property type="entry name" value="Bira Bifunctional Protein, Domain 2"/>
    <property type="match status" value="1"/>
</dbReference>
<dbReference type="HAMAP" id="MF_00252">
    <property type="entry name" value="Lys_tRNA_synth_class2"/>
    <property type="match status" value="1"/>
</dbReference>
<evidence type="ECO:0000256" key="10">
    <source>
        <dbReference type="RuleBase" id="RU000336"/>
    </source>
</evidence>
<dbReference type="InterPro" id="IPR018149">
    <property type="entry name" value="Lys-tRNA-synth_II_C"/>
</dbReference>
<reference evidence="12 13" key="1">
    <citation type="submission" date="2019-12" db="EMBL/GenBank/DDBJ databases">
        <authorList>
            <person name="Santos-Garcia D."/>
            <person name="Santos-Garcia D."/>
            <person name="Santos-Garcia D."/>
        </authorList>
    </citation>
    <scope>NUCLEOTIDE SEQUENCE [LARGE SCALE GENOMIC DNA]</scope>
    <source>
        <strain evidence="12">SiSi</strain>
    </source>
</reference>
<evidence type="ECO:0000256" key="4">
    <source>
        <dbReference type="ARBA" id="ARBA00022723"/>
    </source>
</evidence>
<evidence type="ECO:0000256" key="7">
    <source>
        <dbReference type="ARBA" id="ARBA00023146"/>
    </source>
</evidence>
<dbReference type="CDD" id="cd04322">
    <property type="entry name" value="LysRS_N"/>
    <property type="match status" value="1"/>
</dbReference>
<dbReference type="GO" id="GO:0004824">
    <property type="term" value="F:lysine-tRNA ligase activity"/>
    <property type="evidence" value="ECO:0007669"/>
    <property type="project" value="UniProtKB-UniRule"/>
</dbReference>
<dbReference type="Pfam" id="PF01336">
    <property type="entry name" value="tRNA_anti-codon"/>
    <property type="match status" value="1"/>
</dbReference>
<dbReference type="GO" id="GO:0005829">
    <property type="term" value="C:cytosol"/>
    <property type="evidence" value="ECO:0007669"/>
    <property type="project" value="TreeGrafter"/>
</dbReference>
<feature type="domain" description="Aminoacyl-transfer RNA synthetases class-II family profile" evidence="11">
    <location>
        <begin position="174"/>
        <end position="490"/>
    </location>
</feature>
<comment type="subunit">
    <text evidence="9">Homodimer.</text>
</comment>